<reference evidence="3 4" key="1">
    <citation type="submission" date="2021-05" db="EMBL/GenBank/DDBJ databases">
        <title>Complete genome of Nocardioides aquaticus KCTC 9944T isolated from meromictic and hypersaline Ekho Lake, Antarctica.</title>
        <authorList>
            <person name="Hwang K."/>
            <person name="Kim K.M."/>
            <person name="Choe H."/>
        </authorList>
    </citation>
    <scope>NUCLEOTIDE SEQUENCE [LARGE SCALE GENOMIC DNA]</scope>
    <source>
        <strain evidence="3 4">KCTC 9944</strain>
    </source>
</reference>
<keyword evidence="2" id="KW-0472">Membrane</keyword>
<keyword evidence="2" id="KW-0812">Transmembrane</keyword>
<feature type="transmembrane region" description="Helical" evidence="2">
    <location>
        <begin position="37"/>
        <end position="56"/>
    </location>
</feature>
<name>A0ABX8EMX1_9ACTN</name>
<proteinExistence type="inferred from homology"/>
<organism evidence="3 4">
    <name type="scientific">Nocardioides aquaticus</name>
    <dbReference type="NCBI Taxonomy" id="160826"/>
    <lineage>
        <taxon>Bacteria</taxon>
        <taxon>Bacillati</taxon>
        <taxon>Actinomycetota</taxon>
        <taxon>Actinomycetes</taxon>
        <taxon>Propionibacteriales</taxon>
        <taxon>Nocardioidaceae</taxon>
        <taxon>Nocardioides</taxon>
    </lineage>
</organism>
<dbReference type="Proteomes" id="UP000679307">
    <property type="component" value="Chromosome"/>
</dbReference>
<accession>A0ABX8EMX1</accession>
<dbReference type="InterPro" id="IPR005133">
    <property type="entry name" value="PhaG_MnhG_YufB"/>
</dbReference>
<protein>
    <submittedName>
        <fullName evidence="3">Na(+)/H(+) antiporter subunit G</fullName>
    </submittedName>
</protein>
<dbReference type="PANTHER" id="PTHR34703">
    <property type="entry name" value="ANTIPORTER SUBUNIT MNHG2-RELATED"/>
    <property type="match status" value="1"/>
</dbReference>
<evidence type="ECO:0000256" key="2">
    <source>
        <dbReference type="SAM" id="Phobius"/>
    </source>
</evidence>
<evidence type="ECO:0000313" key="4">
    <source>
        <dbReference type="Proteomes" id="UP000679307"/>
    </source>
</evidence>
<dbReference type="PANTHER" id="PTHR34703:SF1">
    <property type="entry name" value="ANTIPORTER SUBUNIT MNHG2-RELATED"/>
    <property type="match status" value="1"/>
</dbReference>
<keyword evidence="2" id="KW-1133">Transmembrane helix</keyword>
<dbReference type="EMBL" id="CP075371">
    <property type="protein sequence ID" value="QVT81864.1"/>
    <property type="molecule type" value="Genomic_DNA"/>
</dbReference>
<evidence type="ECO:0000256" key="1">
    <source>
        <dbReference type="ARBA" id="ARBA00008404"/>
    </source>
</evidence>
<keyword evidence="4" id="KW-1185">Reference proteome</keyword>
<evidence type="ECO:0000313" key="3">
    <source>
        <dbReference type="EMBL" id="QVT81864.1"/>
    </source>
</evidence>
<feature type="transmembrane region" description="Helical" evidence="2">
    <location>
        <begin position="62"/>
        <end position="84"/>
    </location>
</feature>
<dbReference type="Pfam" id="PF03334">
    <property type="entry name" value="PhaG_MnhG_YufB"/>
    <property type="match status" value="1"/>
</dbReference>
<sequence>MADGVAGVLFVLGALFSLVAAIGLLRFPDVLTRMHSAAKPQVLGLILITVGVGLRLRDPSVVALLGLVVLFQLVTAPVASHMIGRAAVRGGRVRTDLLEVDELSERQDDVEEPRGAP</sequence>
<dbReference type="NCBIfam" id="NF009314">
    <property type="entry name" value="PRK12674.1-2"/>
    <property type="match status" value="1"/>
</dbReference>
<feature type="transmembrane region" description="Helical" evidence="2">
    <location>
        <begin position="6"/>
        <end position="25"/>
    </location>
</feature>
<comment type="similarity">
    <text evidence="1">Belongs to the CPA3 antiporters (TC 2.A.63) subunit G family.</text>
</comment>
<gene>
    <name evidence="3" type="primary">mrpG</name>
    <name evidence="3" type="ORF">ENKNEFLB_04283</name>
</gene>
<dbReference type="NCBIfam" id="TIGR01300">
    <property type="entry name" value="CPA3_mnhG_phaG"/>
    <property type="match status" value="1"/>
</dbReference>